<reference evidence="3 4" key="1">
    <citation type="submission" date="2019-12" db="EMBL/GenBank/DDBJ databases">
        <title>Defluviitalea raffinosedens, isolated from a biogas fermenter, genome sequencing and characterization.</title>
        <authorList>
            <person name="Rettenmaier R."/>
            <person name="Schneider M."/>
            <person name="Neuhaus K."/>
            <person name="Liebl W."/>
            <person name="Zverlov V."/>
        </authorList>
    </citation>
    <scope>NUCLEOTIDE SEQUENCE [LARGE SCALE GENOMIC DNA]</scope>
    <source>
        <strain evidence="3 4">249c-K6</strain>
    </source>
</reference>
<keyword evidence="2" id="KW-0812">Transmembrane</keyword>
<dbReference type="RefSeq" id="WP_158739141.1">
    <property type="nucleotide sequence ID" value="NZ_JAFBEP010000006.1"/>
</dbReference>
<feature type="transmembrane region" description="Helical" evidence="2">
    <location>
        <begin position="34"/>
        <end position="56"/>
    </location>
</feature>
<keyword evidence="2" id="KW-0472">Membrane</keyword>
<dbReference type="InterPro" id="IPR014245">
    <property type="entry name" value="Spore_III_AF"/>
</dbReference>
<dbReference type="Pfam" id="PF09581">
    <property type="entry name" value="Spore_III_AF"/>
    <property type="match status" value="1"/>
</dbReference>
<sequence>MITLIGEWIRKIALFVIFSALIEILMPESHFRKYIHMILGFVLMLMLIRPITYIFFDNKDTFINLVEINQLEMERQSIARQSSIIESKQEELILDTYKSNLGEQIEKLIESNTNVDVGNIKLYVNEDKSDKSYGILQKVELTIIKNQETGSTTAEIEPIQPIKINIDHSDKENKKQTRKEDELEKNIKNLLISFYNLSGDNIHITVQKK</sequence>
<evidence type="ECO:0000313" key="4">
    <source>
        <dbReference type="Proteomes" id="UP000483018"/>
    </source>
</evidence>
<dbReference type="OrthoDB" id="2375554at2"/>
<accession>A0A7C8HJP5</accession>
<dbReference type="AlphaFoldDB" id="A0A7C8HJP5"/>
<organism evidence="3 4">
    <name type="scientific">Defluviitalea raffinosedens</name>
    <dbReference type="NCBI Taxonomy" id="1450156"/>
    <lineage>
        <taxon>Bacteria</taxon>
        <taxon>Bacillati</taxon>
        <taxon>Bacillota</taxon>
        <taxon>Clostridia</taxon>
        <taxon>Lachnospirales</taxon>
        <taxon>Defluviitaleaceae</taxon>
        <taxon>Defluviitalea</taxon>
    </lineage>
</organism>
<keyword evidence="2" id="KW-1133">Transmembrane helix</keyword>
<dbReference type="NCBIfam" id="TIGR02896">
    <property type="entry name" value="spore_III_AF"/>
    <property type="match status" value="1"/>
</dbReference>
<keyword evidence="1" id="KW-0175">Coiled coil</keyword>
<name>A0A7C8HJP5_9FIRM</name>
<feature type="coiled-coil region" evidence="1">
    <location>
        <begin position="166"/>
        <end position="193"/>
    </location>
</feature>
<dbReference type="Proteomes" id="UP000483018">
    <property type="component" value="Unassembled WGS sequence"/>
</dbReference>
<dbReference type="EMBL" id="WSLF01000001">
    <property type="protein sequence ID" value="KAE9637231.1"/>
    <property type="molecule type" value="Genomic_DNA"/>
</dbReference>
<evidence type="ECO:0000313" key="3">
    <source>
        <dbReference type="EMBL" id="KAE9637231.1"/>
    </source>
</evidence>
<gene>
    <name evidence="3" type="primary">spoIIIAF</name>
    <name evidence="3" type="ORF">GND95_02025</name>
</gene>
<keyword evidence="4" id="KW-1185">Reference proteome</keyword>
<protein>
    <submittedName>
        <fullName evidence="3">Stage III sporulation protein AF</fullName>
    </submittedName>
</protein>
<proteinExistence type="predicted"/>
<evidence type="ECO:0000256" key="2">
    <source>
        <dbReference type="SAM" id="Phobius"/>
    </source>
</evidence>
<comment type="caution">
    <text evidence="3">The sequence shown here is derived from an EMBL/GenBank/DDBJ whole genome shotgun (WGS) entry which is preliminary data.</text>
</comment>
<evidence type="ECO:0000256" key="1">
    <source>
        <dbReference type="SAM" id="Coils"/>
    </source>
</evidence>
<feature type="transmembrane region" description="Helical" evidence="2">
    <location>
        <begin position="12"/>
        <end position="28"/>
    </location>
</feature>